<reference evidence="1" key="1">
    <citation type="journal article" date="2014" name="Front. Microbiol.">
        <title>High frequency of phylogenetically diverse reductive dehalogenase-homologous genes in deep subseafloor sedimentary metagenomes.</title>
        <authorList>
            <person name="Kawai M."/>
            <person name="Futagami T."/>
            <person name="Toyoda A."/>
            <person name="Takaki Y."/>
            <person name="Nishi S."/>
            <person name="Hori S."/>
            <person name="Arai W."/>
            <person name="Tsubouchi T."/>
            <person name="Morono Y."/>
            <person name="Uchiyama I."/>
            <person name="Ito T."/>
            <person name="Fujiyama A."/>
            <person name="Inagaki F."/>
            <person name="Takami H."/>
        </authorList>
    </citation>
    <scope>NUCLEOTIDE SEQUENCE</scope>
    <source>
        <strain evidence="1">Expedition CK06-06</strain>
    </source>
</reference>
<evidence type="ECO:0000313" key="1">
    <source>
        <dbReference type="EMBL" id="GAH70481.1"/>
    </source>
</evidence>
<comment type="caution">
    <text evidence="1">The sequence shown here is derived from an EMBL/GenBank/DDBJ whole genome shotgun (WGS) entry which is preliminary data.</text>
</comment>
<dbReference type="EMBL" id="BARU01031070">
    <property type="protein sequence ID" value="GAH70481.1"/>
    <property type="molecule type" value="Genomic_DNA"/>
</dbReference>
<proteinExistence type="predicted"/>
<accession>X1HK56</accession>
<dbReference type="AlphaFoldDB" id="X1HK56"/>
<feature type="non-terminal residue" evidence="1">
    <location>
        <position position="118"/>
    </location>
</feature>
<sequence>MATDLTHGYIYFLEKDAVDNQDWGHVVGDIDLDNFTNGTDVVKLQIPKNFKIRGKTGISVVESGGGHSYDERPNTRAYQMLANGVETTIANAATVANFFMLDRHTSGASATFNSYHAV</sequence>
<organism evidence="1">
    <name type="scientific">marine sediment metagenome</name>
    <dbReference type="NCBI Taxonomy" id="412755"/>
    <lineage>
        <taxon>unclassified sequences</taxon>
        <taxon>metagenomes</taxon>
        <taxon>ecological metagenomes</taxon>
    </lineage>
</organism>
<protein>
    <submittedName>
        <fullName evidence="1">Uncharacterized protein</fullName>
    </submittedName>
</protein>
<name>X1HK56_9ZZZZ</name>
<gene>
    <name evidence="1" type="ORF">S03H2_49194</name>
</gene>